<dbReference type="AlphaFoldDB" id="A0A0G4NTE1"/>
<keyword evidence="2" id="KW-1185">Reference proteome</keyword>
<reference evidence="1 2" key="1">
    <citation type="journal article" date="2014" name="Nat. Commun.">
        <title>Multiple recent horizontal transfers of a large genomic region in cheese making fungi.</title>
        <authorList>
            <person name="Cheeseman K."/>
            <person name="Ropars J."/>
            <person name="Renault P."/>
            <person name="Dupont J."/>
            <person name="Gouzy J."/>
            <person name="Branca A."/>
            <person name="Abraham A.L."/>
            <person name="Ceppi M."/>
            <person name="Conseiller E."/>
            <person name="Debuchy R."/>
            <person name="Malagnac F."/>
            <person name="Goarin A."/>
            <person name="Silar P."/>
            <person name="Lacoste S."/>
            <person name="Sallet E."/>
            <person name="Bensimon A."/>
            <person name="Giraud T."/>
            <person name="Brygoo Y."/>
        </authorList>
    </citation>
    <scope>NUCLEOTIDE SEQUENCE [LARGE SCALE GENOMIC DNA]</scope>
    <source>
        <strain evidence="2">FM 013</strain>
    </source>
</reference>
<evidence type="ECO:0000313" key="2">
    <source>
        <dbReference type="Proteomes" id="UP000053732"/>
    </source>
</evidence>
<gene>
    <name evidence="1" type="ORF">PCAMFM013_S001g000325</name>
</gene>
<sequence>MKSTLQRAMQLSLTVVLLGNAERGAKTTLAKLTEIYGYHMEGGSISEATSVDVIPPSFFRKHNLDETTVELAKHINELGDRLGELDNASAKWESPANKLANKTSLLADQAAYKEEITDIQSTLADVKARVDRYKATFTQNTFLTLLKSRAGDT</sequence>
<protein>
    <submittedName>
        <fullName evidence="1">Str. FM013</fullName>
    </submittedName>
</protein>
<organism evidence="1 2">
    <name type="scientific">Penicillium camemberti (strain FM 013)</name>
    <dbReference type="NCBI Taxonomy" id="1429867"/>
    <lineage>
        <taxon>Eukaryota</taxon>
        <taxon>Fungi</taxon>
        <taxon>Dikarya</taxon>
        <taxon>Ascomycota</taxon>
        <taxon>Pezizomycotina</taxon>
        <taxon>Eurotiomycetes</taxon>
        <taxon>Eurotiomycetidae</taxon>
        <taxon>Eurotiales</taxon>
        <taxon>Aspergillaceae</taxon>
        <taxon>Penicillium</taxon>
    </lineage>
</organism>
<accession>A0A0G4NTE1</accession>
<name>A0A0G4NTE1_PENC3</name>
<dbReference type="EMBL" id="HG793134">
    <property type="protein sequence ID" value="CRL17365.1"/>
    <property type="molecule type" value="Genomic_DNA"/>
</dbReference>
<proteinExistence type="predicted"/>
<evidence type="ECO:0000313" key="1">
    <source>
        <dbReference type="EMBL" id="CRL17365.1"/>
    </source>
</evidence>
<dbReference type="Proteomes" id="UP000053732">
    <property type="component" value="Unassembled WGS sequence"/>
</dbReference>